<sequence length="53" mass="6060">MIRHARSGKDSIIAPTVNLVVSWPRRKLERQAIEAYIKIISRYGNQLTIPALD</sequence>
<organism evidence="1 2">
    <name type="scientific">Paraburkholderia lycopersici</name>
    <dbReference type="NCBI Taxonomy" id="416944"/>
    <lineage>
        <taxon>Bacteria</taxon>
        <taxon>Pseudomonadati</taxon>
        <taxon>Pseudomonadota</taxon>
        <taxon>Betaproteobacteria</taxon>
        <taxon>Burkholderiales</taxon>
        <taxon>Burkholderiaceae</taxon>
        <taxon>Paraburkholderia</taxon>
    </lineage>
</organism>
<evidence type="ECO:0000313" key="1">
    <source>
        <dbReference type="EMBL" id="SDD93544.1"/>
    </source>
</evidence>
<accession>A0A1G6YSR6</accession>
<dbReference type="RefSeq" id="WP_176929197.1">
    <property type="nucleotide sequence ID" value="NZ_FMYQ01000028.1"/>
</dbReference>
<name>A0A1G6YSR6_9BURK</name>
<evidence type="ECO:0000313" key="2">
    <source>
        <dbReference type="Proteomes" id="UP000198908"/>
    </source>
</evidence>
<dbReference type="Proteomes" id="UP000198908">
    <property type="component" value="Unassembled WGS sequence"/>
</dbReference>
<gene>
    <name evidence="1" type="ORF">SAMN05421548_12889</name>
</gene>
<dbReference type="AlphaFoldDB" id="A0A1G6YSR6"/>
<reference evidence="2" key="1">
    <citation type="submission" date="2016-09" db="EMBL/GenBank/DDBJ databases">
        <authorList>
            <person name="Varghese N."/>
            <person name="Submissions S."/>
        </authorList>
    </citation>
    <scope>NUCLEOTIDE SEQUENCE [LARGE SCALE GENOMIC DNA]</scope>
    <source>
        <strain evidence="2">TNe-862</strain>
    </source>
</reference>
<dbReference type="EMBL" id="FMYQ01000028">
    <property type="protein sequence ID" value="SDD93544.1"/>
    <property type="molecule type" value="Genomic_DNA"/>
</dbReference>
<proteinExistence type="predicted"/>
<keyword evidence="2" id="KW-1185">Reference proteome</keyword>
<protein>
    <submittedName>
        <fullName evidence="1">Uncharacterized protein</fullName>
    </submittedName>
</protein>